<keyword evidence="1" id="KW-0472">Membrane</keyword>
<name>A0ABP3WJT5_9GAMM</name>
<feature type="transmembrane region" description="Helical" evidence="1">
    <location>
        <begin position="422"/>
        <end position="442"/>
    </location>
</feature>
<feature type="transmembrane region" description="Helical" evidence="1">
    <location>
        <begin position="386"/>
        <end position="416"/>
    </location>
</feature>
<dbReference type="Pfam" id="PF03929">
    <property type="entry name" value="PepSY_TM"/>
    <property type="match status" value="1"/>
</dbReference>
<feature type="transmembrane region" description="Helical" evidence="1">
    <location>
        <begin position="16"/>
        <end position="39"/>
    </location>
</feature>
<dbReference type="PANTHER" id="PTHR34219">
    <property type="entry name" value="IRON-REGULATED INNER MEMBRANE PROTEIN-RELATED"/>
    <property type="match status" value="1"/>
</dbReference>
<feature type="transmembrane region" description="Helical" evidence="1">
    <location>
        <begin position="454"/>
        <end position="474"/>
    </location>
</feature>
<feature type="transmembrane region" description="Helical" evidence="1">
    <location>
        <begin position="144"/>
        <end position="169"/>
    </location>
</feature>
<keyword evidence="1" id="KW-1133">Transmembrane helix</keyword>
<reference evidence="3" key="1">
    <citation type="journal article" date="2019" name="Int. J. Syst. Evol. Microbiol.">
        <title>The Global Catalogue of Microorganisms (GCM) 10K type strain sequencing project: providing services to taxonomists for standard genome sequencing and annotation.</title>
        <authorList>
            <consortium name="The Broad Institute Genomics Platform"/>
            <consortium name="The Broad Institute Genome Sequencing Center for Infectious Disease"/>
            <person name="Wu L."/>
            <person name="Ma J."/>
        </authorList>
    </citation>
    <scope>NUCLEOTIDE SEQUENCE [LARGE SCALE GENOMIC DNA]</scope>
    <source>
        <strain evidence="3">JCM 15608</strain>
    </source>
</reference>
<accession>A0ABP3WJT5</accession>
<dbReference type="InterPro" id="IPR005625">
    <property type="entry name" value="PepSY-ass_TM"/>
</dbReference>
<dbReference type="EMBL" id="BAAAFA010000006">
    <property type="protein sequence ID" value="GAA0817593.1"/>
    <property type="molecule type" value="Genomic_DNA"/>
</dbReference>
<organism evidence="2 3">
    <name type="scientific">Colwellia asteriadis</name>
    <dbReference type="NCBI Taxonomy" id="517723"/>
    <lineage>
        <taxon>Bacteria</taxon>
        <taxon>Pseudomonadati</taxon>
        <taxon>Pseudomonadota</taxon>
        <taxon>Gammaproteobacteria</taxon>
        <taxon>Alteromonadales</taxon>
        <taxon>Colwelliaceae</taxon>
        <taxon>Colwellia</taxon>
    </lineage>
</organism>
<dbReference type="Proteomes" id="UP001500021">
    <property type="component" value="Unassembled WGS sequence"/>
</dbReference>
<keyword evidence="1" id="KW-0812">Transmembrane</keyword>
<keyword evidence="3" id="KW-1185">Reference proteome</keyword>
<feature type="transmembrane region" description="Helical" evidence="1">
    <location>
        <begin position="190"/>
        <end position="218"/>
    </location>
</feature>
<comment type="caution">
    <text evidence="2">The sequence shown here is derived from an EMBL/GenBank/DDBJ whole genome shotgun (WGS) entry which is preliminary data.</text>
</comment>
<evidence type="ECO:0000256" key="1">
    <source>
        <dbReference type="SAM" id="Phobius"/>
    </source>
</evidence>
<sequence length="535" mass="59632">MEMNKESLKALTNAHAWVGLIISTVLFIVFFAGSLSLFLQDIGAWEKNPHFTTGSYQNEFPLDKTVAKVSENYKVHTHGYFILSMPTKEQPIANLYFEEELPEEKHLDKHLLLSSDGKVLGDGAGFNWANFLYTLHYDLHIPTVGLYFVGIVTLFFFVALLSGVVIHWRKIINKFFQYRHEGKKDKLLDAHNLIGVMGLPFHLMYAFSGLVFNLLIIYQISYAVVLYGGDQGKLFEAAGIVDVHLDETNVQVPVVGLDNLLVKAKESLGEVTLERVSIDHFGDESASVTFRGMDESQFSTKKEVTYHIASGRELYLTTDNYDNDLRGGLEVITSLHFGNFAGYALRVLFFILGIGTCYIILTGNLMWLQKKTSLRKEKQNPLGLRLVYAMTTGGFIGTIFATAVGFICARVIAIDYVGRSDIISYIFFLCLFSAIALSLLLSSGLATQKRFAAIFLKITAILLATTPILDWLFVAQGITTMIELGYYSVLVVEAMLLSLALCCWLIAAKLFLAKAPLIAIQTQDEQTSAIKATAY</sequence>
<proteinExistence type="predicted"/>
<protein>
    <submittedName>
        <fullName evidence="2">PepSY-associated TM helix domain-containing protein</fullName>
    </submittedName>
</protein>
<evidence type="ECO:0000313" key="2">
    <source>
        <dbReference type="EMBL" id="GAA0817593.1"/>
    </source>
</evidence>
<feature type="transmembrane region" description="Helical" evidence="1">
    <location>
        <begin position="486"/>
        <end position="507"/>
    </location>
</feature>
<evidence type="ECO:0000313" key="3">
    <source>
        <dbReference type="Proteomes" id="UP001500021"/>
    </source>
</evidence>
<gene>
    <name evidence="2" type="ORF">GCM10009111_19040</name>
</gene>
<dbReference type="PANTHER" id="PTHR34219:SF4">
    <property type="entry name" value="PEPSY DOMAIN-CONTAINING PROTEIN"/>
    <property type="match status" value="1"/>
</dbReference>
<feature type="transmembrane region" description="Helical" evidence="1">
    <location>
        <begin position="343"/>
        <end position="365"/>
    </location>
</feature>